<proteinExistence type="predicted"/>
<comment type="caution">
    <text evidence="2">The sequence shown here is derived from an EMBL/GenBank/DDBJ whole genome shotgun (WGS) entry which is preliminary data.</text>
</comment>
<evidence type="ECO:0000313" key="2">
    <source>
        <dbReference type="EMBL" id="MBW0556026.1"/>
    </source>
</evidence>
<dbReference type="Proteomes" id="UP000765509">
    <property type="component" value="Unassembled WGS sequence"/>
</dbReference>
<dbReference type="AlphaFoldDB" id="A0A9Q3PDL2"/>
<dbReference type="EMBL" id="AVOT02063258">
    <property type="protein sequence ID" value="MBW0556026.1"/>
    <property type="molecule type" value="Genomic_DNA"/>
</dbReference>
<evidence type="ECO:0000256" key="1">
    <source>
        <dbReference type="SAM" id="MobiDB-lite"/>
    </source>
</evidence>
<accession>A0A9Q3PDL2</accession>
<organism evidence="2 3">
    <name type="scientific">Austropuccinia psidii MF-1</name>
    <dbReference type="NCBI Taxonomy" id="1389203"/>
    <lineage>
        <taxon>Eukaryota</taxon>
        <taxon>Fungi</taxon>
        <taxon>Dikarya</taxon>
        <taxon>Basidiomycota</taxon>
        <taxon>Pucciniomycotina</taxon>
        <taxon>Pucciniomycetes</taxon>
        <taxon>Pucciniales</taxon>
        <taxon>Sphaerophragmiaceae</taxon>
        <taxon>Austropuccinia</taxon>
    </lineage>
</organism>
<protein>
    <submittedName>
        <fullName evidence="2">Uncharacterized protein</fullName>
    </submittedName>
</protein>
<sequence length="104" mass="11117">MVILGQIGSYGGLWPNLAQVGPIVVWDPPGLGGYCTAPFGLIGLGQKGPNWPTHCDYGPWSVEAVGGLNGPKRPFRPGPSNEKVEPKPMMRARGPRTPQAQEQK</sequence>
<keyword evidence="3" id="KW-1185">Reference proteome</keyword>
<feature type="region of interest" description="Disordered" evidence="1">
    <location>
        <begin position="68"/>
        <end position="104"/>
    </location>
</feature>
<reference evidence="2" key="1">
    <citation type="submission" date="2021-03" db="EMBL/GenBank/DDBJ databases">
        <title>Draft genome sequence of rust myrtle Austropuccinia psidii MF-1, a brazilian biotype.</title>
        <authorList>
            <person name="Quecine M.C."/>
            <person name="Pachon D.M.R."/>
            <person name="Bonatelli M.L."/>
            <person name="Correr F.H."/>
            <person name="Franceschini L.M."/>
            <person name="Leite T.F."/>
            <person name="Margarido G.R.A."/>
            <person name="Almeida C.A."/>
            <person name="Ferrarezi J.A."/>
            <person name="Labate C.A."/>
        </authorList>
    </citation>
    <scope>NUCLEOTIDE SEQUENCE</scope>
    <source>
        <strain evidence="2">MF-1</strain>
    </source>
</reference>
<name>A0A9Q3PDL2_9BASI</name>
<evidence type="ECO:0000313" key="3">
    <source>
        <dbReference type="Proteomes" id="UP000765509"/>
    </source>
</evidence>
<gene>
    <name evidence="2" type="ORF">O181_095741</name>
</gene>